<dbReference type="GeneID" id="54454815"/>
<accession>A0A6A6YTP2</accession>
<name>A0A6A6YTP2_9PEZI</name>
<dbReference type="PANTHER" id="PTHR33112:SF16">
    <property type="entry name" value="HETEROKARYON INCOMPATIBILITY DOMAIN-CONTAINING PROTEIN"/>
    <property type="match status" value="1"/>
</dbReference>
<dbReference type="PANTHER" id="PTHR33112">
    <property type="entry name" value="DOMAIN PROTEIN, PUTATIVE-RELATED"/>
    <property type="match status" value="1"/>
</dbReference>
<keyword evidence="2" id="KW-1185">Reference proteome</keyword>
<gene>
    <name evidence="1 3" type="ORF">BDZ99DRAFT_273863</name>
</gene>
<evidence type="ECO:0000313" key="1">
    <source>
        <dbReference type="EMBL" id="KAF2811335.1"/>
    </source>
</evidence>
<reference evidence="3" key="2">
    <citation type="submission" date="2020-04" db="EMBL/GenBank/DDBJ databases">
        <authorList>
            <consortium name="NCBI Genome Project"/>
        </authorList>
    </citation>
    <scope>NUCLEOTIDE SEQUENCE</scope>
    <source>
        <strain evidence="3">CBS 304.34</strain>
    </source>
</reference>
<dbReference type="RefSeq" id="XP_033578299.1">
    <property type="nucleotide sequence ID" value="XM_033713922.1"/>
</dbReference>
<evidence type="ECO:0000313" key="3">
    <source>
        <dbReference type="RefSeq" id="XP_033578299.1"/>
    </source>
</evidence>
<protein>
    <submittedName>
        <fullName evidence="1 3">Uncharacterized protein</fullName>
    </submittedName>
</protein>
<dbReference type="EMBL" id="MU003698">
    <property type="protein sequence ID" value="KAF2811335.1"/>
    <property type="molecule type" value="Genomic_DNA"/>
</dbReference>
<sequence>MSEGPSQIILLFVGIDATRPKTHNAGLTVICQEKCQCSNSEDGVSSCSGSCRYLVATYKAKNEISICSLESPHVRLPVPRAYAIDPDPLSASSIDRAMSWLQTCLEHHNECRQNPTERQEPTIGEDQMNLVLASSTSLPRFRFTSPIRLLQIEEFGNVTTARLTILEDKTVDYVALSHRWNSGPMPDWVTKKENLQKRFQSFELTNFSKTTLDAAIISKRLGFEYV</sequence>
<reference evidence="1 3" key="1">
    <citation type="journal article" date="2020" name="Stud. Mycol.">
        <title>101 Dothideomycetes genomes: a test case for predicting lifestyles and emergence of pathogens.</title>
        <authorList>
            <person name="Haridas S."/>
            <person name="Albert R."/>
            <person name="Binder M."/>
            <person name="Bloem J."/>
            <person name="Labutti K."/>
            <person name="Salamov A."/>
            <person name="Andreopoulos B."/>
            <person name="Baker S."/>
            <person name="Barry K."/>
            <person name="Bills G."/>
            <person name="Bluhm B."/>
            <person name="Cannon C."/>
            <person name="Castanera R."/>
            <person name="Culley D."/>
            <person name="Daum C."/>
            <person name="Ezra D."/>
            <person name="Gonzalez J."/>
            <person name="Henrissat B."/>
            <person name="Kuo A."/>
            <person name="Liang C."/>
            <person name="Lipzen A."/>
            <person name="Lutzoni F."/>
            <person name="Magnuson J."/>
            <person name="Mondo S."/>
            <person name="Nolan M."/>
            <person name="Ohm R."/>
            <person name="Pangilinan J."/>
            <person name="Park H.-J."/>
            <person name="Ramirez L."/>
            <person name="Alfaro M."/>
            <person name="Sun H."/>
            <person name="Tritt A."/>
            <person name="Yoshinaga Y."/>
            <person name="Zwiers L.-H."/>
            <person name="Turgeon B."/>
            <person name="Goodwin S."/>
            <person name="Spatafora J."/>
            <person name="Crous P."/>
            <person name="Grigoriev I."/>
        </authorList>
    </citation>
    <scope>NUCLEOTIDE SEQUENCE</scope>
    <source>
        <strain evidence="1 3">CBS 304.34</strain>
    </source>
</reference>
<dbReference type="Proteomes" id="UP000504636">
    <property type="component" value="Unplaced"/>
</dbReference>
<evidence type="ECO:0000313" key="2">
    <source>
        <dbReference type="Proteomes" id="UP000504636"/>
    </source>
</evidence>
<organism evidence="1">
    <name type="scientific">Mytilinidion resinicola</name>
    <dbReference type="NCBI Taxonomy" id="574789"/>
    <lineage>
        <taxon>Eukaryota</taxon>
        <taxon>Fungi</taxon>
        <taxon>Dikarya</taxon>
        <taxon>Ascomycota</taxon>
        <taxon>Pezizomycotina</taxon>
        <taxon>Dothideomycetes</taxon>
        <taxon>Pleosporomycetidae</taxon>
        <taxon>Mytilinidiales</taxon>
        <taxon>Mytilinidiaceae</taxon>
        <taxon>Mytilinidion</taxon>
    </lineage>
</organism>
<dbReference type="AlphaFoldDB" id="A0A6A6YTP2"/>
<reference evidence="3" key="3">
    <citation type="submission" date="2025-04" db="UniProtKB">
        <authorList>
            <consortium name="RefSeq"/>
        </authorList>
    </citation>
    <scope>IDENTIFICATION</scope>
    <source>
        <strain evidence="3">CBS 304.34</strain>
    </source>
</reference>
<proteinExistence type="predicted"/>